<accession>A0A3N2QD42</accession>
<evidence type="ECO:0000256" key="2">
    <source>
        <dbReference type="SAM" id="SignalP"/>
    </source>
</evidence>
<dbReference type="Gene3D" id="1.25.40.20">
    <property type="entry name" value="Ankyrin repeat-containing domain"/>
    <property type="match status" value="2"/>
</dbReference>
<dbReference type="InterPro" id="IPR052457">
    <property type="entry name" value="Ankyrin-DD_containing_protein"/>
</dbReference>
<comment type="caution">
    <text evidence="3">The sequence shown here is derived from an EMBL/GenBank/DDBJ whole genome shotgun (WGS) entry which is preliminary data.</text>
</comment>
<dbReference type="EMBL" id="RARA01000016">
    <property type="protein sequence ID" value="ROT47715.1"/>
    <property type="molecule type" value="Genomic_DNA"/>
</dbReference>
<gene>
    <name evidence="3" type="ORF">EDM02_00890</name>
</gene>
<feature type="signal peptide" evidence="2">
    <location>
        <begin position="1"/>
        <end position="31"/>
    </location>
</feature>
<dbReference type="SMART" id="SM00248">
    <property type="entry name" value="ANK"/>
    <property type="match status" value="5"/>
</dbReference>
<dbReference type="OrthoDB" id="980740at2"/>
<name>A0A3N2QD42_9BACT</name>
<organism evidence="3 4">
    <name type="scientific">Candidatus Cardinium hertigii</name>
    <dbReference type="NCBI Taxonomy" id="247481"/>
    <lineage>
        <taxon>Bacteria</taxon>
        <taxon>Pseudomonadati</taxon>
        <taxon>Bacteroidota</taxon>
        <taxon>Cytophagia</taxon>
        <taxon>Cytophagales</taxon>
        <taxon>Amoebophilaceae</taxon>
        <taxon>Candidatus Cardinium</taxon>
    </lineage>
</organism>
<evidence type="ECO:0000256" key="1">
    <source>
        <dbReference type="SAM" id="MobiDB-lite"/>
    </source>
</evidence>
<dbReference type="PANTHER" id="PTHR24125">
    <property type="entry name" value="ANKYRIN REPEAT AND DEATH DOMAIN-CONTAINING PROTEIN"/>
    <property type="match status" value="1"/>
</dbReference>
<dbReference type="Proteomes" id="UP000270927">
    <property type="component" value="Unassembled WGS sequence"/>
</dbReference>
<feature type="compositionally biased region" description="Pro residues" evidence="1">
    <location>
        <begin position="377"/>
        <end position="390"/>
    </location>
</feature>
<dbReference type="Pfam" id="PF12796">
    <property type="entry name" value="Ank_2"/>
    <property type="match status" value="1"/>
</dbReference>
<proteinExistence type="predicted"/>
<dbReference type="InterPro" id="IPR002110">
    <property type="entry name" value="Ankyrin_rpt"/>
</dbReference>
<evidence type="ECO:0000313" key="3">
    <source>
        <dbReference type="EMBL" id="ROT47715.1"/>
    </source>
</evidence>
<dbReference type="RefSeq" id="WP_123662317.1">
    <property type="nucleotide sequence ID" value="NZ_RARA01000016.1"/>
</dbReference>
<feature type="chain" id="PRO_5017989450" evidence="2">
    <location>
        <begin position="32"/>
        <end position="403"/>
    </location>
</feature>
<dbReference type="InterPro" id="IPR036770">
    <property type="entry name" value="Ankyrin_rpt-contain_sf"/>
</dbReference>
<reference evidence="3 4" key="1">
    <citation type="submission" date="2018-09" db="EMBL/GenBank/DDBJ databases">
        <title>Comparative Genomics of Wolbachia-Cardinium Dual Endosymbiosis in a Plant-Parasitic Nematode.</title>
        <authorList>
            <person name="Brown A.M.V."/>
            <person name="Wasala S.K."/>
            <person name="Howe D.K."/>
            <person name="Peetz A.B."/>
            <person name="Zasada I.A."/>
            <person name="Denver D.R."/>
        </authorList>
    </citation>
    <scope>NUCLEOTIDE SEQUENCE [LARGE SCALE GENOMIC DNA]</scope>
    <source>
        <strain evidence="3 4">Pp_1</strain>
    </source>
</reference>
<protein>
    <submittedName>
        <fullName evidence="3">Ankyrin repeat domain-containing protein</fullName>
    </submittedName>
</protein>
<keyword evidence="2" id="KW-0732">Signal</keyword>
<sequence>MKQFNLHTKRYNFLTKWVMTLFLLIALPSNKSCHTSLGRSKSPVMSYVVQNEDEDRFKKEIANTRDISMGDQGRDWLYAAVKSRNVKKAKIVLDRINEDIKHNSLHYSKTSFPNAIDPFTNLTPLGKAIKNKDREMVKALIKNQHIKVDVAGKDLTAFMLAFEMKSEAIAKLLLEECTDDAQRKLMIITPLDKLDSTPLHLSIKHGFKGLVKIIVGKIDTLENLCAKDKKGRTPLHKAVYINKKEEFDMLFNRLFTLCKEDKQMVATKFLEKDEKGHSIFARACLPQGTHHVTGGNYAMFSHVLTTLNKKTCLNETDIIAILKEINKLKINNKISEKDAIYLHHTTATILPKENNLSSQRTIGEKDKNNSNGRPSLPGSPPPPPNSPPPSLDRQMTGQVRIKH</sequence>
<evidence type="ECO:0000313" key="4">
    <source>
        <dbReference type="Proteomes" id="UP000270927"/>
    </source>
</evidence>
<feature type="region of interest" description="Disordered" evidence="1">
    <location>
        <begin position="352"/>
        <end position="403"/>
    </location>
</feature>
<keyword evidence="4" id="KW-1185">Reference proteome</keyword>
<dbReference type="SUPFAM" id="SSF48403">
    <property type="entry name" value="Ankyrin repeat"/>
    <property type="match status" value="1"/>
</dbReference>
<dbReference type="PANTHER" id="PTHR24125:SF5">
    <property type="entry name" value="ANKYRIN REPEAT PROTEIN"/>
    <property type="match status" value="1"/>
</dbReference>
<dbReference type="AlphaFoldDB" id="A0A3N2QD42"/>